<accession>A0A7V6CD01</accession>
<dbReference type="PANTHER" id="PTHR22911">
    <property type="entry name" value="ACYL-MALONYL CONDENSING ENZYME-RELATED"/>
    <property type="match status" value="1"/>
</dbReference>
<reference evidence="3" key="1">
    <citation type="journal article" date="2020" name="mSystems">
        <title>Genome- and Community-Level Interaction Insights into Carbon Utilization and Element Cycling Functions of Hydrothermarchaeota in Hydrothermal Sediment.</title>
        <authorList>
            <person name="Zhou Z."/>
            <person name="Liu Y."/>
            <person name="Xu W."/>
            <person name="Pan J."/>
            <person name="Luo Z.H."/>
            <person name="Li M."/>
        </authorList>
    </citation>
    <scope>NUCLEOTIDE SEQUENCE [LARGE SCALE GENOMIC DNA]</scope>
    <source>
        <strain evidence="3">SpSt-106</strain>
    </source>
</reference>
<proteinExistence type="predicted"/>
<feature type="transmembrane region" description="Helical" evidence="1">
    <location>
        <begin position="220"/>
        <end position="241"/>
    </location>
</feature>
<feature type="transmembrane region" description="Helical" evidence="1">
    <location>
        <begin position="97"/>
        <end position="115"/>
    </location>
</feature>
<feature type="domain" description="EamA" evidence="2">
    <location>
        <begin position="1"/>
        <end position="138"/>
    </location>
</feature>
<keyword evidence="1" id="KW-1133">Transmembrane helix</keyword>
<evidence type="ECO:0000256" key="1">
    <source>
        <dbReference type="SAM" id="Phobius"/>
    </source>
</evidence>
<feature type="transmembrane region" description="Helical" evidence="1">
    <location>
        <begin position="160"/>
        <end position="180"/>
    </location>
</feature>
<feature type="domain" description="EamA" evidence="2">
    <location>
        <begin position="158"/>
        <end position="291"/>
    </location>
</feature>
<dbReference type="InterPro" id="IPR000620">
    <property type="entry name" value="EamA_dom"/>
</dbReference>
<feature type="transmembrane region" description="Helical" evidence="1">
    <location>
        <begin position="35"/>
        <end position="54"/>
    </location>
</feature>
<keyword evidence="1" id="KW-0472">Membrane</keyword>
<protein>
    <submittedName>
        <fullName evidence="3">EamA family transporter</fullName>
    </submittedName>
</protein>
<organism evidence="3">
    <name type="scientific">Thermodesulfobacterium geofontis</name>
    <dbReference type="NCBI Taxonomy" id="1295609"/>
    <lineage>
        <taxon>Bacteria</taxon>
        <taxon>Pseudomonadati</taxon>
        <taxon>Thermodesulfobacteriota</taxon>
        <taxon>Thermodesulfobacteria</taxon>
        <taxon>Thermodesulfobacteriales</taxon>
        <taxon>Thermodesulfobacteriaceae</taxon>
        <taxon>Thermodesulfobacterium</taxon>
    </lineage>
</organism>
<name>A0A7V6CD01_9BACT</name>
<comment type="caution">
    <text evidence="3">The sequence shown here is derived from an EMBL/GenBank/DDBJ whole genome shotgun (WGS) entry which is preliminary data.</text>
</comment>
<dbReference type="GO" id="GO:0016020">
    <property type="term" value="C:membrane"/>
    <property type="evidence" value="ECO:0007669"/>
    <property type="project" value="InterPro"/>
</dbReference>
<feature type="transmembrane region" description="Helical" evidence="1">
    <location>
        <begin position="273"/>
        <end position="293"/>
    </location>
</feature>
<sequence>MIWCIFAILAGFFVSLSDALNKKYLSSLDYHYMVIARTLGSLPFLFPLFLFLTYKYNGLTYFSSPFITNVFLLLLLEIIATILYMKGIKLSPLSLTIPFLSFTPVFIILTGYLLLGEKVSKEGTLGIILVVVGSYCINLPSIKEGVFAPIKAIKKERGSFLLLQVAFIYSITSVLGKGGIILSDPLWFASFYFSILGITSTLAIKILYPIKLWEFIKKHYNSILLVGLTQGLMCYSHMIALSKMETAYMIALKRTSILFALILGYFVFKEKHVLIRLFAVTLMLAGIFIITFLR</sequence>
<keyword evidence="1" id="KW-0812">Transmembrane</keyword>
<dbReference type="Gene3D" id="1.10.3730.20">
    <property type="match status" value="2"/>
</dbReference>
<dbReference type="EMBL" id="DRWR01000012">
    <property type="protein sequence ID" value="HHQ15283.1"/>
    <property type="molecule type" value="Genomic_DNA"/>
</dbReference>
<feature type="transmembrane region" description="Helical" evidence="1">
    <location>
        <begin position="186"/>
        <end position="208"/>
    </location>
</feature>
<evidence type="ECO:0000259" key="2">
    <source>
        <dbReference type="Pfam" id="PF00892"/>
    </source>
</evidence>
<gene>
    <name evidence="3" type="ORF">ENM15_00415</name>
</gene>
<evidence type="ECO:0000313" key="3">
    <source>
        <dbReference type="EMBL" id="HHQ15283.1"/>
    </source>
</evidence>
<feature type="transmembrane region" description="Helical" evidence="1">
    <location>
        <begin position="66"/>
        <end position="85"/>
    </location>
</feature>
<dbReference type="AlphaFoldDB" id="A0A7V6CD01"/>
<dbReference type="PANTHER" id="PTHR22911:SF137">
    <property type="entry name" value="SOLUTE CARRIER FAMILY 35 MEMBER G2-RELATED"/>
    <property type="match status" value="1"/>
</dbReference>
<dbReference type="InterPro" id="IPR037185">
    <property type="entry name" value="EmrE-like"/>
</dbReference>
<dbReference type="SUPFAM" id="SSF103481">
    <property type="entry name" value="Multidrug resistance efflux transporter EmrE"/>
    <property type="match status" value="2"/>
</dbReference>
<dbReference type="Pfam" id="PF00892">
    <property type="entry name" value="EamA"/>
    <property type="match status" value="2"/>
</dbReference>
<feature type="transmembrane region" description="Helical" evidence="1">
    <location>
        <begin position="247"/>
        <end position="268"/>
    </location>
</feature>